<feature type="transmembrane region" description="Helical" evidence="6">
    <location>
        <begin position="16"/>
        <end position="36"/>
    </location>
</feature>
<organism evidence="8 9">
    <name type="scientific">Trichomonas vaginalis (strain ATCC PRA-98 / G3)</name>
    <dbReference type="NCBI Taxonomy" id="412133"/>
    <lineage>
        <taxon>Eukaryota</taxon>
        <taxon>Metamonada</taxon>
        <taxon>Parabasalia</taxon>
        <taxon>Trichomonadida</taxon>
        <taxon>Trichomonadidae</taxon>
        <taxon>Trichomonas</taxon>
    </lineage>
</organism>
<feature type="domain" description="Sulfatase N-terminal" evidence="7">
    <location>
        <begin position="276"/>
        <end position="492"/>
    </location>
</feature>
<dbReference type="KEGG" id="tva:4772824"/>
<proteinExistence type="predicted"/>
<dbReference type="VEuPathDB" id="TrichDB:TVAGG3_0048080"/>
<dbReference type="Pfam" id="PF00884">
    <property type="entry name" value="Sulfatase"/>
    <property type="match status" value="1"/>
</dbReference>
<keyword evidence="4 6" id="KW-1133">Transmembrane helix</keyword>
<evidence type="ECO:0000256" key="5">
    <source>
        <dbReference type="ARBA" id="ARBA00023136"/>
    </source>
</evidence>
<evidence type="ECO:0000313" key="9">
    <source>
        <dbReference type="Proteomes" id="UP000001542"/>
    </source>
</evidence>
<dbReference type="PANTHER" id="PTHR47371:SF3">
    <property type="entry name" value="PHOSPHOGLYCEROL TRANSFERASE I"/>
    <property type="match status" value="1"/>
</dbReference>
<dbReference type="VEuPathDB" id="TrichDB:TVAG_410910"/>
<dbReference type="PANTHER" id="PTHR47371">
    <property type="entry name" value="LIPOTEICHOIC ACID SYNTHASE"/>
    <property type="match status" value="1"/>
</dbReference>
<feature type="transmembrane region" description="Helical" evidence="6">
    <location>
        <begin position="159"/>
        <end position="180"/>
    </location>
</feature>
<evidence type="ECO:0000313" key="8">
    <source>
        <dbReference type="EMBL" id="EAY14825.1"/>
    </source>
</evidence>
<dbReference type="InterPro" id="IPR017850">
    <property type="entry name" value="Alkaline_phosphatase_core_sf"/>
</dbReference>
<keyword evidence="5 6" id="KW-0472">Membrane</keyword>
<dbReference type="SMR" id="A2DXJ6"/>
<dbReference type="SUPFAM" id="SSF53649">
    <property type="entry name" value="Alkaline phosphatase-like"/>
    <property type="match status" value="1"/>
</dbReference>
<reference evidence="8" key="2">
    <citation type="journal article" date="2007" name="Science">
        <title>Draft genome sequence of the sexually transmitted pathogen Trichomonas vaginalis.</title>
        <authorList>
            <person name="Carlton J.M."/>
            <person name="Hirt R.P."/>
            <person name="Silva J.C."/>
            <person name="Delcher A.L."/>
            <person name="Schatz M."/>
            <person name="Zhao Q."/>
            <person name="Wortman J.R."/>
            <person name="Bidwell S.L."/>
            <person name="Alsmark U.C.M."/>
            <person name="Besteiro S."/>
            <person name="Sicheritz-Ponten T."/>
            <person name="Noel C.J."/>
            <person name="Dacks J.B."/>
            <person name="Foster P.G."/>
            <person name="Simillion C."/>
            <person name="Van de Peer Y."/>
            <person name="Miranda-Saavedra D."/>
            <person name="Barton G.J."/>
            <person name="Westrop G.D."/>
            <person name="Mueller S."/>
            <person name="Dessi D."/>
            <person name="Fiori P.L."/>
            <person name="Ren Q."/>
            <person name="Paulsen I."/>
            <person name="Zhang H."/>
            <person name="Bastida-Corcuera F.D."/>
            <person name="Simoes-Barbosa A."/>
            <person name="Brown M.T."/>
            <person name="Hayes R.D."/>
            <person name="Mukherjee M."/>
            <person name="Okumura C.Y."/>
            <person name="Schneider R."/>
            <person name="Smith A.J."/>
            <person name="Vanacova S."/>
            <person name="Villalvazo M."/>
            <person name="Haas B.J."/>
            <person name="Pertea M."/>
            <person name="Feldblyum T.V."/>
            <person name="Utterback T.R."/>
            <person name="Shu C.L."/>
            <person name="Osoegawa K."/>
            <person name="de Jong P.J."/>
            <person name="Hrdy I."/>
            <person name="Horvathova L."/>
            <person name="Zubacova Z."/>
            <person name="Dolezal P."/>
            <person name="Malik S.B."/>
            <person name="Logsdon J.M. Jr."/>
            <person name="Henze K."/>
            <person name="Gupta A."/>
            <person name="Wang C.C."/>
            <person name="Dunne R.L."/>
            <person name="Upcroft J.A."/>
            <person name="Upcroft P."/>
            <person name="White O."/>
            <person name="Salzberg S.L."/>
            <person name="Tang P."/>
            <person name="Chiu C.-H."/>
            <person name="Lee Y.-S."/>
            <person name="Embley T.M."/>
            <person name="Coombs G.H."/>
            <person name="Mottram J.C."/>
            <person name="Tachezy J."/>
            <person name="Fraser-Liggett C.M."/>
            <person name="Johnson P.J."/>
        </authorList>
    </citation>
    <scope>NUCLEOTIDE SEQUENCE [LARGE SCALE GENOMIC DNA]</scope>
    <source>
        <strain evidence="8">G3</strain>
    </source>
</reference>
<dbReference type="Proteomes" id="UP000001542">
    <property type="component" value="Unassembled WGS sequence"/>
</dbReference>
<dbReference type="CDD" id="cd16015">
    <property type="entry name" value="LTA_synthase"/>
    <property type="match status" value="1"/>
</dbReference>
<name>A2DXJ6_TRIV3</name>
<evidence type="ECO:0000256" key="2">
    <source>
        <dbReference type="ARBA" id="ARBA00022475"/>
    </source>
</evidence>
<dbReference type="Gene3D" id="3.40.720.10">
    <property type="entry name" value="Alkaline Phosphatase, subunit A"/>
    <property type="match status" value="1"/>
</dbReference>
<evidence type="ECO:0000256" key="3">
    <source>
        <dbReference type="ARBA" id="ARBA00022692"/>
    </source>
</evidence>
<feature type="transmembrane region" description="Helical" evidence="6">
    <location>
        <begin position="56"/>
        <end position="79"/>
    </location>
</feature>
<evidence type="ECO:0000256" key="1">
    <source>
        <dbReference type="ARBA" id="ARBA00004651"/>
    </source>
</evidence>
<dbReference type="GO" id="GO:0005886">
    <property type="term" value="C:plasma membrane"/>
    <property type="evidence" value="ECO:0007669"/>
    <property type="project" value="UniProtKB-SubCell"/>
</dbReference>
<dbReference type="AlphaFoldDB" id="A2DXJ6"/>
<keyword evidence="9" id="KW-1185">Reference proteome</keyword>
<dbReference type="InterPro" id="IPR050448">
    <property type="entry name" value="OpgB/LTA_synthase_biosynth"/>
</dbReference>
<dbReference type="eggNOG" id="ENOG502SXMG">
    <property type="taxonomic scope" value="Eukaryota"/>
</dbReference>
<protein>
    <recommendedName>
        <fullName evidence="7">Sulfatase N-terminal domain-containing protein</fullName>
    </recommendedName>
</protein>
<accession>A2DXJ6</accession>
<dbReference type="GO" id="GO:0016740">
    <property type="term" value="F:transferase activity"/>
    <property type="evidence" value="ECO:0000318"/>
    <property type="project" value="GO_Central"/>
</dbReference>
<dbReference type="InterPro" id="IPR000917">
    <property type="entry name" value="Sulfatase_N"/>
</dbReference>
<keyword evidence="3 6" id="KW-0812">Transmembrane</keyword>
<dbReference type="EMBL" id="DS113264">
    <property type="protein sequence ID" value="EAY14825.1"/>
    <property type="molecule type" value="Genomic_DNA"/>
</dbReference>
<sequence>MILSSKQTIHQIYSSYYNASSAFIIAVLFYIISSLFKFKTLNPRCSNSESKTKTIVSWTFGFLCVILVTFLITALQFIYNKFGQLDTDIILFQLQDFAGQERADQNDMIWVSWYFKSIFVYAELASVVLYTLTMFYLPMQVSLRKKFQRKLSFKIKFNISANIIHIVHAILLVNIVFTAIRIPTLRETKFFEENYVDPKIQDVIFPEKKRNLIVFVLESYESTYAAKEAGGYFQETAMPNMQANALNTEKYLHFSQNEKVGGAHQVPGTSWSIAGMFAMECGLPIRVSYSYNYKPDPNKFLPGAHCLGEILRDNGYHGAVFYGTPAEYQRLDVAFKSHGADEILDSFNISTGGWTKDYQTIGFAKKHIEKLAASGKPFYAMVDTFDNHFNGHICPQCNLSGNNSWHCVIKCVDRQANEFIKWFESSAFYHNTTLIFQGDHLTLNGPFNNEMSYNNYLRTTYNLYVNSAIKTEHSKNRKFTMMDIYPTILASIGAKIRGNRLGLGTNLFAGDKTIIEKYGVRHVINELNKQSDWYDTNIAKMVKEPVHVQGVASWGTKAESPVYIN</sequence>
<evidence type="ECO:0000259" key="7">
    <source>
        <dbReference type="Pfam" id="PF00884"/>
    </source>
</evidence>
<reference evidence="8" key="1">
    <citation type="submission" date="2006-10" db="EMBL/GenBank/DDBJ databases">
        <authorList>
            <person name="Amadeo P."/>
            <person name="Zhao Q."/>
            <person name="Wortman J."/>
            <person name="Fraser-Liggett C."/>
            <person name="Carlton J."/>
        </authorList>
    </citation>
    <scope>NUCLEOTIDE SEQUENCE</scope>
    <source>
        <strain evidence="8">G3</strain>
    </source>
</reference>
<dbReference type="InParanoid" id="A2DXJ6"/>
<evidence type="ECO:0000256" key="6">
    <source>
        <dbReference type="SAM" id="Phobius"/>
    </source>
</evidence>
<gene>
    <name evidence="8" type="ORF">TVAG_410910</name>
</gene>
<comment type="subcellular location">
    <subcellularLocation>
        <location evidence="1">Cell membrane</location>
        <topology evidence="1">Multi-pass membrane protein</topology>
    </subcellularLocation>
</comment>
<keyword evidence="2" id="KW-1003">Cell membrane</keyword>
<evidence type="ECO:0000256" key="4">
    <source>
        <dbReference type="ARBA" id="ARBA00022989"/>
    </source>
</evidence>
<dbReference type="OrthoDB" id="103349at2759"/>
<dbReference type="GO" id="GO:0016020">
    <property type="term" value="C:membrane"/>
    <property type="evidence" value="ECO:0000318"/>
    <property type="project" value="GO_Central"/>
</dbReference>
<feature type="transmembrane region" description="Helical" evidence="6">
    <location>
        <begin position="118"/>
        <end position="138"/>
    </location>
</feature>
<dbReference type="RefSeq" id="XP_001327048.1">
    <property type="nucleotide sequence ID" value="XM_001327013.1"/>
</dbReference>